<keyword evidence="3" id="KW-0472">Membrane</keyword>
<dbReference type="InterPro" id="IPR001875">
    <property type="entry name" value="DED_dom"/>
</dbReference>
<feature type="coiled-coil region" evidence="1">
    <location>
        <begin position="1534"/>
        <end position="1617"/>
    </location>
</feature>
<evidence type="ECO:0000313" key="6">
    <source>
        <dbReference type="RefSeq" id="XP_022133353.1"/>
    </source>
</evidence>
<keyword evidence="3" id="KW-0812">Transmembrane</keyword>
<dbReference type="GeneID" id="111005948"/>
<feature type="coiled-coil region" evidence="1">
    <location>
        <begin position="2523"/>
        <end position="2564"/>
    </location>
</feature>
<name>A0A6J1BYX1_MOMCH</name>
<evidence type="ECO:0000256" key="1">
    <source>
        <dbReference type="SAM" id="Coils"/>
    </source>
</evidence>
<dbReference type="Proteomes" id="UP000504603">
    <property type="component" value="Unplaced"/>
</dbReference>
<dbReference type="RefSeq" id="XP_022133353.1">
    <property type="nucleotide sequence ID" value="XM_022277661.1"/>
</dbReference>
<gene>
    <name evidence="6" type="primary">LOC111005948</name>
</gene>
<keyword evidence="1" id="KW-0175">Coiled coil</keyword>
<dbReference type="KEGG" id="mcha:111005948"/>
<accession>A0A6J1BYX1</accession>
<sequence>MDKNKSRSDLLAAGRKKLQQFRKKKDNKGTGSQGNSSKNKSKLEQQDADTEIVNVAAKPTSGSYSTDGVLASSFDCDADNVDSSASPSEHSSAAEIDHSTVYLKQEMDLAETSAIDEAEIPVEEVGYREDCDRLIQNAEAAGVMSSGPSILIDAEVNNNHLCNLSSTESSSQISSASVDEQGRMVEVWSGCREEEISPARSASLLQAREDVGMTEDASMQSDQVCETQLAEDKQLQTGGMYESAAETTFKDTHCDEEEIITVDVASVSGFATVSNDFSISNPGENLGMQSSSSSSRDDWKEERQVHAEDMMHPSMYQVQYMPEDNFAVQSEGHERPSQTSAKISEGGDADAIFPNAHMTTDLAVQSGTFYSFGQESEFLDLLERVKEELIVTSFSKDISNLQISEQNVLQMELDNQHRKLTNDMSLVNTSLNEILERNQSLVDELSQCRSELRDVSSAREELKNQLLTAEAEIENLSSRATESEKNLEKFHADMFRLSKELDDCKHLVTALEEENERLNGVITSENENKMKLAEEKELYINENEKISSELSSFKSLKVALEDENSKLIGSLSSVAEGKTKLEEEREQLFQVNGTLSVELENCRNLIATQQEEITNLIKNLALVTEDRTKLEEDKTLLFHENEKMASELLVLDERLSAEYGERVRFEDDLRDALVRLEKLTEENIFLSNSLDIQKSKTEELCGEILPKQMRSIEDGNQTETADSGWHRVNKSQENDAYQIKKQELFDDSFEFITLGRHLEEAYLVLQKLEKEIKGLQSNSASFSRSGSKVAAPAVSKLIEAFETKVNEEHEVESEIQLPEDPYKLSSELVDNLGLLLHQVVVDSENASVLLKGERDHKKVAISTLNKLTDQFEALENHSNDLVIANIDLGVLFEYLKHHVDDAGGKIYELENLNESLKQQGLYHKISNCELAERLRGYDLKLTELQSQLCDLHQSSNEMVSSTCNQLDKLREGEIARATILEKDLQSFLLELAESIAKLDESLGKSDTAALKFCTNDQLPSCIIASVIDAVKMIDDLRERLQATGADREAFRMLYEEVNEKYDNLFRRTEFSVDMLHRIYSELQKLYIASCGSVGGSDMNMQIKGLGDPLDYSSFEAFIKLLEDCITERLQLESVNNKLRLDLEHMNVGFVDFSKRCLDSPGIKKLITDVQSVLLLDDAEMDVEMPALYLESMVSLLLQKYKETELQLGLSREKSGSLMMKLTELQESVHDLSTLILDHECEIVILKESLSQVQEALVASRSVLKDKANELEQSEQRVSAIREKLSIAVAKGKGLIVQRDNLKQSLAQTSSELERCLQELQMKDTRLHETETKLTAYSEAGERVEALESELSYIRNSATALRESFLLKDSVLQRIEEILDELDLPENFHSRDIIEKVDWLAKSSTGENLPHTDWDQRSSVAGGSGSDANFVIMDAWKDEVQMDANVGDDLRRKYEELQTRFYGLAEQNEMLEQSLMERNNIVQRWEELLEKIDIPSQLRSMEPEDKMEWLHKSLSEAFHDRDSLHQRVNYLENYCGLLTADLDDSQKKISDLEAELHSLVLEREKLSEKLEIIYHHNENLAFGNFENEVGIIVLQNELSNMQENLISTEHKIVKLEALVSNALQDEDVNDLVSGSSIEFLDLMVTKLIQNYTASSSGKAVLGKATNGHDTEEEMLARSKNMHDAWQNDINILKKELEDALNQLMVVTEERDQYMEMHESLVVKVGSSDKKKDELQELLNLEEQKSASMREKLEDAWHQLMVVTEERDQYMEMHESLVVKVESSDKKKDELQELLNLEEQKSASIREKLNVAVRKGKSLIQQRDSLKQAVEEMTTELKHLRSEMKSQENTLASYEQNFKDFSVYSGRAEALESENLSLKNRLAEIERNFQEKEHKLSSIINTLVHIEDNVDVSENDPIEKLKQVGKLCSDLREAMYFSEQESVKSRRAAELLLAELNEVQERNDTFQEELAKASDEIAELTKERDLAETSKLEALSELEKLSTLHSKEKKIQYSQFMGLKSGLDRLKEAMREINCLLADAFSKDLDAFYNLEAAIQSCTEPNGPADVNLSHSIVSGAFKSRDLKDKGKFFSLDSWSNFYTNAHVDENVATEIHSLVHQLEESMKEIGALKEMIDGHSVSFHKQSDSLSKILGVLYREVNSQKELVQALKWDVQQSESVAKDREMEGDILCRNIAMLFEACTSVIKEVDERKGELMGHDLTSGNLGMEIISTTPDQLSHAGKTHLLSEESVRKIADRLLLAVREFIGFKAEMLDGSLKEMKVSVANLQKELQEKDIQKERICMELVGQIKEAEATASRYSIDLQASKDQVYELEKVTEQMDSERKVLEQRLREMQDGLSISDELRERVRLLTGSLAAKDQEIEALMHALDEEELQMEGLTKKIEDLERDLKQKNQELESIEASRGKLMKKLSITVTKFDELHHLSESLLTEVEKLQAQLQDRDAEISFLRQEVTRCTNDALVATQTSNRNSEDINEVITWFDTMEARVGLSHSGHDDKENEVRECKEVLKKKITSILKGIEDLQAESQRKDEMLLAEKNKVEELKRKELQLNLLEDVGDNNRASSVAPEIFESEPLINKWAASSTSVTPQVRSLRKGNTTDQVAIAIDMDPASSSNRLEDEDDDKVHGFKSLASSRIVPKFSRRMTDMIDGLWVSCDRALMRQPALRLGIIIYWAILHALVATFVV</sequence>
<protein>
    <submittedName>
        <fullName evidence="6">Centromere-associated protein E</fullName>
    </submittedName>
</protein>
<keyword evidence="3" id="KW-1133">Transmembrane helix</keyword>
<feature type="compositionally biased region" description="Polar residues" evidence="2">
    <location>
        <begin position="278"/>
        <end position="289"/>
    </location>
</feature>
<feature type="transmembrane region" description="Helical" evidence="3">
    <location>
        <begin position="2682"/>
        <end position="2702"/>
    </location>
</feature>
<keyword evidence="5" id="KW-1185">Reference proteome</keyword>
<feature type="compositionally biased region" description="Basic residues" evidence="2">
    <location>
        <begin position="14"/>
        <end position="26"/>
    </location>
</feature>
<evidence type="ECO:0000256" key="2">
    <source>
        <dbReference type="SAM" id="MobiDB-lite"/>
    </source>
</evidence>
<feature type="compositionally biased region" description="Low complexity" evidence="2">
    <location>
        <begin position="29"/>
        <end position="38"/>
    </location>
</feature>
<evidence type="ECO:0000259" key="4">
    <source>
        <dbReference type="PROSITE" id="PS50168"/>
    </source>
</evidence>
<feature type="coiled-coil region" evidence="1">
    <location>
        <begin position="1778"/>
        <end position="1900"/>
    </location>
</feature>
<dbReference type="PANTHER" id="PTHR43939">
    <property type="entry name" value="COILED-COIL DOMAIN-CONTAINING PROTEIN 158"/>
    <property type="match status" value="1"/>
</dbReference>
<feature type="coiled-coil region" evidence="1">
    <location>
        <begin position="1263"/>
        <end position="1322"/>
    </location>
</feature>
<evidence type="ECO:0000313" key="5">
    <source>
        <dbReference type="Proteomes" id="UP000504603"/>
    </source>
</evidence>
<dbReference type="PROSITE" id="PS50168">
    <property type="entry name" value="DED"/>
    <property type="match status" value="1"/>
</dbReference>
<feature type="coiled-coil region" evidence="1">
    <location>
        <begin position="1674"/>
        <end position="1750"/>
    </location>
</feature>
<feature type="coiled-coil region" evidence="1">
    <location>
        <begin position="1947"/>
        <end position="1988"/>
    </location>
</feature>
<feature type="coiled-coil region" evidence="1">
    <location>
        <begin position="431"/>
        <end position="549"/>
    </location>
</feature>
<proteinExistence type="predicted"/>
<evidence type="ECO:0000256" key="3">
    <source>
        <dbReference type="SAM" id="Phobius"/>
    </source>
</evidence>
<feature type="coiled-coil region" evidence="1">
    <location>
        <begin position="758"/>
        <end position="785"/>
    </location>
</feature>
<dbReference type="PANTHER" id="PTHR43939:SF50">
    <property type="entry name" value="NUCLEOPORIN"/>
    <property type="match status" value="1"/>
</dbReference>
<feature type="region of interest" description="Disordered" evidence="2">
    <location>
        <begin position="1"/>
        <end position="66"/>
    </location>
</feature>
<feature type="coiled-coil region" evidence="1">
    <location>
        <begin position="2267"/>
        <end position="2469"/>
    </location>
</feature>
<feature type="coiled-coil region" evidence="1">
    <location>
        <begin position="599"/>
        <end position="633"/>
    </location>
</feature>
<feature type="region of interest" description="Disordered" evidence="2">
    <location>
        <begin position="278"/>
        <end position="303"/>
    </location>
</feature>
<reference evidence="6" key="1">
    <citation type="submission" date="2025-08" db="UniProtKB">
        <authorList>
            <consortium name="RefSeq"/>
        </authorList>
    </citation>
    <scope>IDENTIFICATION</scope>
</reference>
<dbReference type="OrthoDB" id="649641at2759"/>
<feature type="domain" description="DED" evidence="4">
    <location>
        <begin position="990"/>
        <end position="1080"/>
    </location>
</feature>
<organism evidence="5 6">
    <name type="scientific">Momordica charantia</name>
    <name type="common">Bitter gourd</name>
    <name type="synonym">Balsam pear</name>
    <dbReference type="NCBI Taxonomy" id="3673"/>
    <lineage>
        <taxon>Eukaryota</taxon>
        <taxon>Viridiplantae</taxon>
        <taxon>Streptophyta</taxon>
        <taxon>Embryophyta</taxon>
        <taxon>Tracheophyta</taxon>
        <taxon>Spermatophyta</taxon>
        <taxon>Magnoliopsida</taxon>
        <taxon>eudicotyledons</taxon>
        <taxon>Gunneridae</taxon>
        <taxon>Pentapetalae</taxon>
        <taxon>rosids</taxon>
        <taxon>fabids</taxon>
        <taxon>Cucurbitales</taxon>
        <taxon>Cucurbitaceae</taxon>
        <taxon>Momordiceae</taxon>
        <taxon>Momordica</taxon>
    </lineage>
</organism>